<gene>
    <name evidence="1" type="ORF">GCWU000324_00042</name>
</gene>
<name>C4GEF8_9NEIS</name>
<keyword evidence="2" id="KW-1185">Reference proteome</keyword>
<organism evidence="1 2">
    <name type="scientific">Kingella oralis ATCC 51147</name>
    <dbReference type="NCBI Taxonomy" id="629741"/>
    <lineage>
        <taxon>Bacteria</taxon>
        <taxon>Pseudomonadati</taxon>
        <taxon>Pseudomonadota</taxon>
        <taxon>Betaproteobacteria</taxon>
        <taxon>Neisseriales</taxon>
        <taxon>Neisseriaceae</taxon>
        <taxon>Kingella</taxon>
    </lineage>
</organism>
<reference evidence="1" key="1">
    <citation type="submission" date="2009-04" db="EMBL/GenBank/DDBJ databases">
        <authorList>
            <person name="Weinstock G."/>
            <person name="Sodergren E."/>
            <person name="Clifton S."/>
            <person name="Fulton L."/>
            <person name="Fulton B."/>
            <person name="Courtney L."/>
            <person name="Fronick C."/>
            <person name="Harrison M."/>
            <person name="Strong C."/>
            <person name="Farmer C."/>
            <person name="Delahaunty K."/>
            <person name="Markovic C."/>
            <person name="Hall O."/>
            <person name="Minx P."/>
            <person name="Tomlinson C."/>
            <person name="Mitreva M."/>
            <person name="Nelson J."/>
            <person name="Hou S."/>
            <person name="Wollam A."/>
            <person name="Pepin K.H."/>
            <person name="Johnson M."/>
            <person name="Bhonagiri V."/>
            <person name="Nash W.E."/>
            <person name="Warren W."/>
            <person name="Chinwalla A."/>
            <person name="Mardis E.R."/>
            <person name="Wilson R.K."/>
        </authorList>
    </citation>
    <scope>NUCLEOTIDE SEQUENCE [LARGE SCALE GENOMIC DNA]</scope>
    <source>
        <strain evidence="1">ATCC 51147</strain>
    </source>
</reference>
<dbReference type="EMBL" id="ACJW02000001">
    <property type="protein sequence ID" value="EEP69569.1"/>
    <property type="molecule type" value="Genomic_DNA"/>
</dbReference>
<dbReference type="Proteomes" id="UP000003009">
    <property type="component" value="Unassembled WGS sequence"/>
</dbReference>
<dbReference type="HOGENOM" id="CLU_3311171_0_0_4"/>
<proteinExistence type="predicted"/>
<evidence type="ECO:0000313" key="1">
    <source>
        <dbReference type="EMBL" id="EEP69569.1"/>
    </source>
</evidence>
<accession>C4GEF8</accession>
<evidence type="ECO:0000313" key="2">
    <source>
        <dbReference type="Proteomes" id="UP000003009"/>
    </source>
</evidence>
<sequence length="39" mass="4658">MHSSVMNRDILNLFVWFEMGLDYSGFFYFQAAFAVRFTV</sequence>
<dbReference type="AlphaFoldDB" id="C4GEF8"/>
<comment type="caution">
    <text evidence="1">The sequence shown here is derived from an EMBL/GenBank/DDBJ whole genome shotgun (WGS) entry which is preliminary data.</text>
</comment>
<protein>
    <submittedName>
        <fullName evidence="1">Uncharacterized protein</fullName>
    </submittedName>
</protein>